<accession>A0ABT7KE68</accession>
<comment type="caution">
    <text evidence="5">The sequence shown here is derived from an EMBL/GenBank/DDBJ whole genome shotgun (WGS) entry which is preliminary data.</text>
</comment>
<dbReference type="Pfam" id="PF00486">
    <property type="entry name" value="Trans_reg_C"/>
    <property type="match status" value="1"/>
</dbReference>
<dbReference type="Proteomes" id="UP001172630">
    <property type="component" value="Unassembled WGS sequence"/>
</dbReference>
<dbReference type="InterPro" id="IPR027417">
    <property type="entry name" value="P-loop_NTPase"/>
</dbReference>
<dbReference type="SUPFAM" id="SSF52540">
    <property type="entry name" value="P-loop containing nucleoside triphosphate hydrolases"/>
    <property type="match status" value="1"/>
</dbReference>
<feature type="region of interest" description="Disordered" evidence="3">
    <location>
        <begin position="107"/>
        <end position="129"/>
    </location>
</feature>
<reference evidence="5" key="1">
    <citation type="submission" date="2023-06" db="EMBL/GenBank/DDBJ databases">
        <title>Phylogenetic Diversity of Rhizobium strains.</title>
        <authorList>
            <person name="Moura F.T."/>
            <person name="Helene L.C.F."/>
            <person name="Hungria M."/>
        </authorList>
    </citation>
    <scope>NUCLEOTIDE SEQUENCE</scope>
    <source>
        <strain evidence="5">CCGE524</strain>
    </source>
</reference>
<dbReference type="InterPro" id="IPR036388">
    <property type="entry name" value="WH-like_DNA-bd_sf"/>
</dbReference>
<dbReference type="PROSITE" id="PS51755">
    <property type="entry name" value="OMPR_PHOB"/>
    <property type="match status" value="1"/>
</dbReference>
<dbReference type="Gene3D" id="1.10.10.10">
    <property type="entry name" value="Winged helix-like DNA-binding domain superfamily/Winged helix DNA-binding domain"/>
    <property type="match status" value="1"/>
</dbReference>
<keyword evidence="6" id="KW-1185">Reference proteome</keyword>
<dbReference type="Pfam" id="PF20703">
    <property type="entry name" value="nSTAND1"/>
    <property type="match status" value="1"/>
</dbReference>
<dbReference type="SMART" id="SM00862">
    <property type="entry name" value="Trans_reg_C"/>
    <property type="match status" value="1"/>
</dbReference>
<dbReference type="InterPro" id="IPR011990">
    <property type="entry name" value="TPR-like_helical_dom_sf"/>
</dbReference>
<dbReference type="CDD" id="cd00383">
    <property type="entry name" value="trans_reg_C"/>
    <property type="match status" value="1"/>
</dbReference>
<feature type="domain" description="OmpR/PhoB-type" evidence="4">
    <location>
        <begin position="2"/>
        <end position="100"/>
    </location>
</feature>
<sequence length="909" mass="99474">MEGSLYFGQFSIAPSRRSLVRDGKSVSLGSRAIDILLFLATDPGTVKSNSEIVRHVWPQTFVDEANLRVHMSALRKALGDNQSDPQFIVNLPGRGYTFIAPVEVRSEPGPSEVKPSETPSPVLNEPSSGIFGRDEVIESVSRQLARTRLVTVVGPGGIGKSTVARAVVSKCGSQTEVVWIDLSEVGKDDLVPTIVAGALGVASRSDNVIRAIASFLHERDILLVLDSCEHLVAGVAELVEKLLAQASGFKILATSREPLRADGERVHRLLPLGLSERDVTAEIALRSPAVRLFVEKADACLGGYKLTDDDAVHVIDICTRLDGIALAIELAAGRLETMGVAALSRSLSDGFRILTRGRRTAMARHQTLRATLDWSYLILSPAEQAALRQLSVLPGWFSAELGEVLIGGDEAGDLLASLVAKSLVVAAISTNDTLYRLLDTTRLYAGEKLRETGNRPKTIKCLAGHLVGVLEAAERELYTTTANGWSRDFATYVPPLRAALDWTLAAGGDQRLGVRLTIAALPLFFQQSMLDECLAAVSMAIKFLENDPGTDETSRMKLYSALGWPQLRSTDAPEYGFEAWSTTLRIAEKLGDVDHQLRAIWALWVDAINKGQPRAGAKMAERFVLLAAKSPDPTDSIIARRLRGANRHWIGQHEQANRDLTGMIADYSEISPERHAIRFQFDQNVAARTINARCLWVLGFEDEAFNEVETAVRYAKDIGHTLSLSNVLAEAACPLALLSGRYDLAANYIRDLRKHTKALSLDVWHTYADCFEAELKLHSGQYDECLAQLRPAMRVLRNQGFLLFQTIFLAVDAQATAGSRRPEEAQQVIGSAIAQCLSSGERWCLPELYRIHGNLHLQSSSRNAGSAAERCFGQAMRVATEDGAVAWQRRLSSEIQRDRVPLSLVARSH</sequence>
<proteinExistence type="predicted"/>
<keyword evidence="1 2" id="KW-0238">DNA-binding</keyword>
<evidence type="ECO:0000256" key="1">
    <source>
        <dbReference type="ARBA" id="ARBA00023125"/>
    </source>
</evidence>
<dbReference type="SUPFAM" id="SSF48452">
    <property type="entry name" value="TPR-like"/>
    <property type="match status" value="1"/>
</dbReference>
<organism evidence="5 6">
    <name type="scientific">Rhizobium calliandrae</name>
    <dbReference type="NCBI Taxonomy" id="1312182"/>
    <lineage>
        <taxon>Bacteria</taxon>
        <taxon>Pseudomonadati</taxon>
        <taxon>Pseudomonadota</taxon>
        <taxon>Alphaproteobacteria</taxon>
        <taxon>Hyphomicrobiales</taxon>
        <taxon>Rhizobiaceae</taxon>
        <taxon>Rhizobium/Agrobacterium group</taxon>
        <taxon>Rhizobium</taxon>
    </lineage>
</organism>
<evidence type="ECO:0000313" key="5">
    <source>
        <dbReference type="EMBL" id="MDL2406837.1"/>
    </source>
</evidence>
<dbReference type="Gene3D" id="3.40.50.300">
    <property type="entry name" value="P-loop containing nucleotide triphosphate hydrolases"/>
    <property type="match status" value="1"/>
</dbReference>
<dbReference type="InterPro" id="IPR049052">
    <property type="entry name" value="nSTAND1"/>
</dbReference>
<dbReference type="InterPro" id="IPR001867">
    <property type="entry name" value="OmpR/PhoB-type_DNA-bd"/>
</dbReference>
<dbReference type="PANTHER" id="PTHR47691">
    <property type="entry name" value="REGULATOR-RELATED"/>
    <property type="match status" value="1"/>
</dbReference>
<feature type="DNA-binding region" description="OmpR/PhoB-type" evidence="2">
    <location>
        <begin position="2"/>
        <end position="100"/>
    </location>
</feature>
<dbReference type="PANTHER" id="PTHR47691:SF3">
    <property type="entry name" value="HTH-TYPE TRANSCRIPTIONAL REGULATOR RV0890C-RELATED"/>
    <property type="match status" value="1"/>
</dbReference>
<gene>
    <name evidence="5" type="ORF">PY650_14440</name>
</gene>
<protein>
    <submittedName>
        <fullName evidence="5">Winged helix-turn-helix domain-containing protein</fullName>
    </submittedName>
</protein>
<dbReference type="EMBL" id="JARFYN010000016">
    <property type="protein sequence ID" value="MDL2406837.1"/>
    <property type="molecule type" value="Genomic_DNA"/>
</dbReference>
<evidence type="ECO:0000256" key="2">
    <source>
        <dbReference type="PROSITE-ProRule" id="PRU01091"/>
    </source>
</evidence>
<evidence type="ECO:0000259" key="4">
    <source>
        <dbReference type="PROSITE" id="PS51755"/>
    </source>
</evidence>
<dbReference type="RefSeq" id="WP_285879988.1">
    <property type="nucleotide sequence ID" value="NZ_JARFYN010000016.1"/>
</dbReference>
<evidence type="ECO:0000256" key="3">
    <source>
        <dbReference type="SAM" id="MobiDB-lite"/>
    </source>
</evidence>
<dbReference type="InterPro" id="IPR016032">
    <property type="entry name" value="Sig_transdc_resp-reg_C-effctor"/>
</dbReference>
<dbReference type="SUPFAM" id="SSF46894">
    <property type="entry name" value="C-terminal effector domain of the bipartite response regulators"/>
    <property type="match status" value="1"/>
</dbReference>
<dbReference type="Gene3D" id="1.25.40.10">
    <property type="entry name" value="Tetratricopeptide repeat domain"/>
    <property type="match status" value="1"/>
</dbReference>
<feature type="compositionally biased region" description="Polar residues" evidence="3">
    <location>
        <begin position="117"/>
        <end position="127"/>
    </location>
</feature>
<name>A0ABT7KE68_9HYPH</name>
<dbReference type="PRINTS" id="PR00364">
    <property type="entry name" value="DISEASERSIST"/>
</dbReference>
<evidence type="ECO:0000313" key="6">
    <source>
        <dbReference type="Proteomes" id="UP001172630"/>
    </source>
</evidence>